<keyword evidence="1" id="KW-0472">Membrane</keyword>
<evidence type="ECO:0000313" key="2">
    <source>
        <dbReference type="EMBL" id="KAL0064992.1"/>
    </source>
</evidence>
<proteinExistence type="predicted"/>
<dbReference type="Proteomes" id="UP001437256">
    <property type="component" value="Unassembled WGS sequence"/>
</dbReference>
<evidence type="ECO:0008006" key="4">
    <source>
        <dbReference type="Google" id="ProtNLM"/>
    </source>
</evidence>
<evidence type="ECO:0000313" key="3">
    <source>
        <dbReference type="Proteomes" id="UP001437256"/>
    </source>
</evidence>
<protein>
    <recommendedName>
        <fullName evidence="4">CN hydrolase domain-containing protein</fullName>
    </recommendedName>
</protein>
<keyword evidence="3" id="KW-1185">Reference proteome</keyword>
<keyword evidence="1" id="KW-0812">Transmembrane</keyword>
<reference evidence="2 3" key="1">
    <citation type="submission" date="2024-05" db="EMBL/GenBank/DDBJ databases">
        <title>A draft genome resource for the thread blight pathogen Marasmius tenuissimus strain MS-2.</title>
        <authorList>
            <person name="Yulfo-Soto G.E."/>
            <person name="Baruah I.K."/>
            <person name="Amoako-Attah I."/>
            <person name="Bukari Y."/>
            <person name="Meinhardt L.W."/>
            <person name="Bailey B.A."/>
            <person name="Cohen S.P."/>
        </authorList>
    </citation>
    <scope>NUCLEOTIDE SEQUENCE [LARGE SCALE GENOMIC DNA]</scope>
    <source>
        <strain evidence="2 3">MS-2</strain>
    </source>
</reference>
<dbReference type="EMBL" id="JBBXMP010000053">
    <property type="protein sequence ID" value="KAL0064992.1"/>
    <property type="molecule type" value="Genomic_DNA"/>
</dbReference>
<organism evidence="2 3">
    <name type="scientific">Marasmius tenuissimus</name>
    <dbReference type="NCBI Taxonomy" id="585030"/>
    <lineage>
        <taxon>Eukaryota</taxon>
        <taxon>Fungi</taxon>
        <taxon>Dikarya</taxon>
        <taxon>Basidiomycota</taxon>
        <taxon>Agaricomycotina</taxon>
        <taxon>Agaricomycetes</taxon>
        <taxon>Agaricomycetidae</taxon>
        <taxon>Agaricales</taxon>
        <taxon>Marasmiineae</taxon>
        <taxon>Marasmiaceae</taxon>
        <taxon>Marasmius</taxon>
    </lineage>
</organism>
<sequence length="136" mass="14987">MLFPLPVPRAAPHSRMLGYIEDYKRVVTGTNFYQAAILDAQTGAVGEVLEFPRQRGVMRAVSAGANNLYDYVVIGAATETTVDVLLFRKKRRSSRGHPLTVCVLVYALCYVVAAVVWGKCGLAGKWEKLIRGTRGR</sequence>
<evidence type="ECO:0000256" key="1">
    <source>
        <dbReference type="SAM" id="Phobius"/>
    </source>
</evidence>
<gene>
    <name evidence="2" type="ORF">AAF712_007983</name>
</gene>
<name>A0ABR2ZXI5_9AGAR</name>
<accession>A0ABR2ZXI5</accession>
<comment type="caution">
    <text evidence="2">The sequence shown here is derived from an EMBL/GenBank/DDBJ whole genome shotgun (WGS) entry which is preliminary data.</text>
</comment>
<keyword evidence="1" id="KW-1133">Transmembrane helix</keyword>
<feature type="transmembrane region" description="Helical" evidence="1">
    <location>
        <begin position="99"/>
        <end position="118"/>
    </location>
</feature>